<dbReference type="InterPro" id="IPR014729">
    <property type="entry name" value="Rossmann-like_a/b/a_fold"/>
</dbReference>
<dbReference type="PANTHER" id="PTHR30336:SF20">
    <property type="entry name" value="DUF218 DOMAIN-CONTAINING PROTEIN"/>
    <property type="match status" value="1"/>
</dbReference>
<feature type="region of interest" description="Disordered" evidence="1">
    <location>
        <begin position="333"/>
        <end position="364"/>
    </location>
</feature>
<evidence type="ECO:0000313" key="5">
    <source>
        <dbReference type="Proteomes" id="UP000604046"/>
    </source>
</evidence>
<sequence length="364" mass="39139">MAKTLSVALMAAAFSCVMSADLDTALADDAECGPGEECALSALQRKAVVAQWSRSGWHKGIDWKSQNKLPPWMSSITEGADEAIAVVLGQSLKPDGSAPQVLLDRAAKAKQLLEQGTVTKIVVTGGDTAGVGHTEASLAANVLVQAGIPQTAILQEAQATTTAENAWFTLRWIPKGTGRVFIITSDFHMARATYIFQEVFNHFYGMMEQTYKDDPRWTATPKRYPRLEIVQAPTASFCGSNASSNHDHESSADINSFSLAKRARDELKFLGSGEVTKALYGQPLVNILYIWPIQINATKDPDGGANLKAAMAQAMNTAEALCECVSPPGEGGPELPYPLQLPAPQERQGSSDWHNVCPDNSYVA</sequence>
<name>A0A812IHE6_9DINO</name>
<organism evidence="4 5">
    <name type="scientific">Symbiodinium natans</name>
    <dbReference type="NCBI Taxonomy" id="878477"/>
    <lineage>
        <taxon>Eukaryota</taxon>
        <taxon>Sar</taxon>
        <taxon>Alveolata</taxon>
        <taxon>Dinophyceae</taxon>
        <taxon>Suessiales</taxon>
        <taxon>Symbiodiniaceae</taxon>
        <taxon>Symbiodinium</taxon>
    </lineage>
</organism>
<feature type="signal peptide" evidence="2">
    <location>
        <begin position="1"/>
        <end position="19"/>
    </location>
</feature>
<proteinExistence type="predicted"/>
<dbReference type="CDD" id="cd06259">
    <property type="entry name" value="YdcF-like"/>
    <property type="match status" value="1"/>
</dbReference>
<dbReference type="PROSITE" id="PS51257">
    <property type="entry name" value="PROKAR_LIPOPROTEIN"/>
    <property type="match status" value="1"/>
</dbReference>
<reference evidence="4" key="1">
    <citation type="submission" date="2021-02" db="EMBL/GenBank/DDBJ databases">
        <authorList>
            <person name="Dougan E. K."/>
            <person name="Rhodes N."/>
            <person name="Thang M."/>
            <person name="Chan C."/>
        </authorList>
    </citation>
    <scope>NUCLEOTIDE SEQUENCE</scope>
</reference>
<dbReference type="InterPro" id="IPR051599">
    <property type="entry name" value="Cell_Envelope_Assoc"/>
</dbReference>
<gene>
    <name evidence="4" type="ORF">SNAT2548_LOCUS4429</name>
</gene>
<evidence type="ECO:0000256" key="1">
    <source>
        <dbReference type="SAM" id="MobiDB-lite"/>
    </source>
</evidence>
<dbReference type="Proteomes" id="UP000604046">
    <property type="component" value="Unassembled WGS sequence"/>
</dbReference>
<keyword evidence="2" id="KW-0732">Signal</keyword>
<dbReference type="Gene3D" id="3.40.50.620">
    <property type="entry name" value="HUPs"/>
    <property type="match status" value="1"/>
</dbReference>
<feature type="chain" id="PRO_5032346608" description="DUF218 domain-containing protein" evidence="2">
    <location>
        <begin position="20"/>
        <end position="364"/>
    </location>
</feature>
<evidence type="ECO:0000259" key="3">
    <source>
        <dbReference type="Pfam" id="PF02698"/>
    </source>
</evidence>
<accession>A0A812IHE6</accession>
<dbReference type="AlphaFoldDB" id="A0A812IHE6"/>
<keyword evidence="5" id="KW-1185">Reference proteome</keyword>
<dbReference type="EMBL" id="CAJNDS010000271">
    <property type="protein sequence ID" value="CAE7036821.1"/>
    <property type="molecule type" value="Genomic_DNA"/>
</dbReference>
<dbReference type="InterPro" id="IPR003848">
    <property type="entry name" value="DUF218"/>
</dbReference>
<evidence type="ECO:0000256" key="2">
    <source>
        <dbReference type="SAM" id="SignalP"/>
    </source>
</evidence>
<feature type="domain" description="DUF218" evidence="3">
    <location>
        <begin position="85"/>
        <end position="199"/>
    </location>
</feature>
<protein>
    <recommendedName>
        <fullName evidence="3">DUF218 domain-containing protein</fullName>
    </recommendedName>
</protein>
<dbReference type="GO" id="GO:0005886">
    <property type="term" value="C:plasma membrane"/>
    <property type="evidence" value="ECO:0007669"/>
    <property type="project" value="TreeGrafter"/>
</dbReference>
<evidence type="ECO:0000313" key="4">
    <source>
        <dbReference type="EMBL" id="CAE7036821.1"/>
    </source>
</evidence>
<dbReference type="Pfam" id="PF02698">
    <property type="entry name" value="DUF218"/>
    <property type="match status" value="1"/>
</dbReference>
<comment type="caution">
    <text evidence="4">The sequence shown here is derived from an EMBL/GenBank/DDBJ whole genome shotgun (WGS) entry which is preliminary data.</text>
</comment>
<dbReference type="PANTHER" id="PTHR30336">
    <property type="entry name" value="INNER MEMBRANE PROTEIN, PROBABLE PERMEASE"/>
    <property type="match status" value="1"/>
</dbReference>